<organism evidence="1 2">
    <name type="scientific">Macrosiphum euphorbiae</name>
    <name type="common">potato aphid</name>
    <dbReference type="NCBI Taxonomy" id="13131"/>
    <lineage>
        <taxon>Eukaryota</taxon>
        <taxon>Metazoa</taxon>
        <taxon>Ecdysozoa</taxon>
        <taxon>Arthropoda</taxon>
        <taxon>Hexapoda</taxon>
        <taxon>Insecta</taxon>
        <taxon>Pterygota</taxon>
        <taxon>Neoptera</taxon>
        <taxon>Paraneoptera</taxon>
        <taxon>Hemiptera</taxon>
        <taxon>Sternorrhyncha</taxon>
        <taxon>Aphidomorpha</taxon>
        <taxon>Aphidoidea</taxon>
        <taxon>Aphididae</taxon>
        <taxon>Macrosiphini</taxon>
        <taxon>Macrosiphum</taxon>
    </lineage>
</organism>
<sequence>MALPKDQWESIYDSVNSRVYKRSDREYQTLKPYEWSPVIHNYFNALTKLPCSISYKNAKVCPNGEISLKIYEKCTVCLSNFQLVLIDQPLCTDIVTIDCTYEGGFRHCKSSNKRKLIGNKREQLKKKKINENQSPAYVQRVEAMGVMEYGDKEPSHLPSTNALRILKHKALKDEQINSDPVIALSILKGSSPYNNIIRDISYDKFYVHYWASTEINFYRLYAINTDVPRVSIDATGGLVRKDQN</sequence>
<evidence type="ECO:0000313" key="1">
    <source>
        <dbReference type="EMBL" id="CAI6375455.1"/>
    </source>
</evidence>
<dbReference type="AlphaFoldDB" id="A0AAV0Y3K5"/>
<protein>
    <submittedName>
        <fullName evidence="1">Uncharacterized protein</fullName>
    </submittedName>
</protein>
<proteinExistence type="predicted"/>
<evidence type="ECO:0000313" key="2">
    <source>
        <dbReference type="Proteomes" id="UP001160148"/>
    </source>
</evidence>
<gene>
    <name evidence="1" type="ORF">MEUPH1_LOCUS28951</name>
</gene>
<accession>A0AAV0Y3K5</accession>
<comment type="caution">
    <text evidence="1">The sequence shown here is derived from an EMBL/GenBank/DDBJ whole genome shotgun (WGS) entry which is preliminary data.</text>
</comment>
<name>A0AAV0Y3K5_9HEMI</name>
<reference evidence="1 2" key="1">
    <citation type="submission" date="2023-01" db="EMBL/GenBank/DDBJ databases">
        <authorList>
            <person name="Whitehead M."/>
        </authorList>
    </citation>
    <scope>NUCLEOTIDE SEQUENCE [LARGE SCALE GENOMIC DNA]</scope>
</reference>
<dbReference type="EMBL" id="CARXXK010001339">
    <property type="protein sequence ID" value="CAI6375455.1"/>
    <property type="molecule type" value="Genomic_DNA"/>
</dbReference>
<keyword evidence="2" id="KW-1185">Reference proteome</keyword>
<dbReference type="Proteomes" id="UP001160148">
    <property type="component" value="Unassembled WGS sequence"/>
</dbReference>